<comment type="caution">
    <text evidence="2">The sequence shown here is derived from an EMBL/GenBank/DDBJ whole genome shotgun (WGS) entry which is preliminary data.</text>
</comment>
<gene>
    <name evidence="2" type="ORF">CHR55_31150</name>
</gene>
<dbReference type="RefSeq" id="WP_064444916.1">
    <property type="nucleotide sequence ID" value="NZ_NOVD01000059.1"/>
</dbReference>
<evidence type="ECO:0000256" key="1">
    <source>
        <dbReference type="SAM" id="Coils"/>
    </source>
</evidence>
<organism evidence="2 3">
    <name type="scientific">Rhodococcus qingshengii</name>
    <dbReference type="NCBI Taxonomy" id="334542"/>
    <lineage>
        <taxon>Bacteria</taxon>
        <taxon>Bacillati</taxon>
        <taxon>Actinomycetota</taxon>
        <taxon>Actinomycetes</taxon>
        <taxon>Mycobacteriales</taxon>
        <taxon>Nocardiaceae</taxon>
        <taxon>Rhodococcus</taxon>
        <taxon>Rhodococcus erythropolis group</taxon>
    </lineage>
</organism>
<accession>A0A2A5J0E2</accession>
<evidence type="ECO:0000313" key="2">
    <source>
        <dbReference type="EMBL" id="PCK22983.1"/>
    </source>
</evidence>
<feature type="coiled-coil region" evidence="1">
    <location>
        <begin position="93"/>
        <end position="120"/>
    </location>
</feature>
<name>A0A2A5J0E2_RHOSG</name>
<proteinExistence type="predicted"/>
<keyword evidence="1" id="KW-0175">Coiled coil</keyword>
<evidence type="ECO:0000313" key="3">
    <source>
        <dbReference type="Proteomes" id="UP000230886"/>
    </source>
</evidence>
<protein>
    <submittedName>
        <fullName evidence="2">Uncharacterized protein</fullName>
    </submittedName>
</protein>
<sequence>MSLFTLRRQSDRTKSVRRIDISMSAALPNLGVPTPTELRATVEEWIDGYLERGSIDDGGGHILDTWLRTCEADAQTALAELIDQQRQVDDTLVDQARKDADRAQTRVERIQARSQRYTDAAADCRARALGEAPPAPADPMADLMLGKML</sequence>
<dbReference type="EMBL" id="NOVD01000059">
    <property type="protein sequence ID" value="PCK22983.1"/>
    <property type="molecule type" value="Genomic_DNA"/>
</dbReference>
<dbReference type="Proteomes" id="UP000230886">
    <property type="component" value="Unassembled WGS sequence"/>
</dbReference>
<dbReference type="AlphaFoldDB" id="A0A2A5J0E2"/>
<reference evidence="2 3" key="1">
    <citation type="submission" date="2017-07" db="EMBL/GenBank/DDBJ databases">
        <title>Draft sequence of Rhodococcus enclensis 23b-28.</title>
        <authorList>
            <person name="Besaury L."/>
            <person name="Sancelme M."/>
            <person name="Amato P."/>
            <person name="Lallement A."/>
            <person name="Delort A.-M."/>
        </authorList>
    </citation>
    <scope>NUCLEOTIDE SEQUENCE [LARGE SCALE GENOMIC DNA]</scope>
    <source>
        <strain evidence="2 3">23b-28</strain>
    </source>
</reference>